<dbReference type="KEGG" id="tti:THITH_03695"/>
<sequence length="618" mass="69306">MYMRGSREATGRSDEEASGLRIEIEGRSRIAEISASARRVPWLLNALQILWVAGPATFIAMQGGYLLGFGEFAPARNVIYFVFFTLFLGLIGLGSKLASVAVIERREQEAAQKLRRTIDLLPDLLFAIRDTDLAAESLERRRRLAAGVLLQELDLGPETLALAVSELSGDTGLAQMAQQIEVYRRFGLHSRVRDLVEASAEARLAALERVHAEAPELADALRERLQGNAPSQDDGIPRREGFLQRLLAAADQDDPVDLPVSDVQELIVLAFELLSGREIRYLHFTWKGRWGVARALDAVETTRARYRLAQARVDGRLRSLGLSLVGLPGSQIQRSDIRRDPVVLAQKILDALERLIAHRPLRGTRAARRLGRVLNGVRLLRDEHDQWLEASRALDASIEHWEARQQKIHPARRRWWLRRPSAQGLHIQEDVIALTDDAKLAFARGVCNLVDDLELQIDERGLYFADQRLDRDEIRRLGLQLLTFLQDSLDLTDLAIQRAIQASPAAWLGGMQADLSAEARAGLGAAVVKEVRQDLGRMAERLAAQLSTFYHLPLDPALRQQLVDRYGANPERLEMLASRAGESGAPQPIRRVQSPEREKIMRDPRWVLLLKLGERYAG</sequence>
<dbReference type="Proteomes" id="UP000005289">
    <property type="component" value="Chromosome"/>
</dbReference>
<accession>W0DN79</accession>
<keyword evidence="1" id="KW-0812">Transmembrane</keyword>
<dbReference type="HOGENOM" id="CLU_433948_0_0_6"/>
<organism evidence="2 3">
    <name type="scientific">Thioalkalivibrio paradoxus ARh 1</name>
    <dbReference type="NCBI Taxonomy" id="713585"/>
    <lineage>
        <taxon>Bacteria</taxon>
        <taxon>Pseudomonadati</taxon>
        <taxon>Pseudomonadota</taxon>
        <taxon>Gammaproteobacteria</taxon>
        <taxon>Chromatiales</taxon>
        <taxon>Ectothiorhodospiraceae</taxon>
        <taxon>Thioalkalivibrio</taxon>
    </lineage>
</organism>
<feature type="transmembrane region" description="Helical" evidence="1">
    <location>
        <begin position="78"/>
        <end position="103"/>
    </location>
</feature>
<reference evidence="2 3" key="1">
    <citation type="submission" date="2013-12" db="EMBL/GenBank/DDBJ databases">
        <authorList>
            <consortium name="DOE Joint Genome Institute"/>
            <person name="Muyzer G."/>
            <person name="Huntemann M."/>
            <person name="Han J."/>
            <person name="Chen A."/>
            <person name="Kyrpides N."/>
            <person name="Mavromatis K."/>
            <person name="Markowitz V."/>
            <person name="Palaniappan K."/>
            <person name="Ivanova N."/>
            <person name="Schaumberg A."/>
            <person name="Pati A."/>
            <person name="Liolios K."/>
            <person name="Nordberg H.P."/>
            <person name="Cantor M.N."/>
            <person name="Hua S.X."/>
            <person name="Woyke T."/>
        </authorList>
    </citation>
    <scope>NUCLEOTIDE SEQUENCE [LARGE SCALE GENOMIC DNA]</scope>
    <source>
        <strain evidence="2 3">ARh 1</strain>
    </source>
</reference>
<proteinExistence type="predicted"/>
<feature type="transmembrane region" description="Helical" evidence="1">
    <location>
        <begin position="42"/>
        <end position="66"/>
    </location>
</feature>
<dbReference type="STRING" id="713585.THITH_03695"/>
<protein>
    <submittedName>
        <fullName evidence="2">Uncharacterized protein</fullName>
    </submittedName>
</protein>
<evidence type="ECO:0000313" key="2">
    <source>
        <dbReference type="EMBL" id="AHE99916.1"/>
    </source>
</evidence>
<dbReference type="AlphaFoldDB" id="W0DN79"/>
<keyword evidence="3" id="KW-1185">Reference proteome</keyword>
<keyword evidence="1" id="KW-1133">Transmembrane helix</keyword>
<evidence type="ECO:0000256" key="1">
    <source>
        <dbReference type="SAM" id="Phobius"/>
    </source>
</evidence>
<gene>
    <name evidence="2" type="ORF">THITH_03695</name>
</gene>
<evidence type="ECO:0000313" key="3">
    <source>
        <dbReference type="Proteomes" id="UP000005289"/>
    </source>
</evidence>
<name>W0DN79_9GAMM</name>
<keyword evidence="1" id="KW-0472">Membrane</keyword>
<dbReference type="EMBL" id="CP007029">
    <property type="protein sequence ID" value="AHE99916.1"/>
    <property type="molecule type" value="Genomic_DNA"/>
</dbReference>